<evidence type="ECO:0000313" key="1">
    <source>
        <dbReference type="EMBL" id="BBM84168.1"/>
    </source>
</evidence>
<accession>A0A5S9ILM6</accession>
<reference evidence="1 2" key="1">
    <citation type="submission" date="2019-08" db="EMBL/GenBank/DDBJ databases">
        <title>Complete genome sequence of Candidatus Uab amorphum.</title>
        <authorList>
            <person name="Shiratori T."/>
            <person name="Suzuki S."/>
            <person name="Kakizawa Y."/>
            <person name="Ishida K."/>
        </authorList>
    </citation>
    <scope>NUCLEOTIDE SEQUENCE [LARGE SCALE GENOMIC DNA]</scope>
    <source>
        <strain evidence="1 2">SRT547</strain>
    </source>
</reference>
<evidence type="ECO:0000313" key="2">
    <source>
        <dbReference type="Proteomes" id="UP000326354"/>
    </source>
</evidence>
<dbReference type="RefSeq" id="WP_151968338.1">
    <property type="nucleotide sequence ID" value="NZ_AP019860.1"/>
</dbReference>
<name>A0A5S9ILM6_UABAM</name>
<dbReference type="Pfam" id="PF06293">
    <property type="entry name" value="Kdo"/>
    <property type="match status" value="1"/>
</dbReference>
<dbReference type="KEGG" id="uam:UABAM_02524"/>
<gene>
    <name evidence="1" type="ORF">UABAM_02524</name>
</gene>
<protein>
    <submittedName>
        <fullName evidence="1">LPS biosynthesis protein</fullName>
    </submittedName>
</protein>
<dbReference type="Proteomes" id="UP000326354">
    <property type="component" value="Chromosome"/>
</dbReference>
<dbReference type="OrthoDB" id="5608193at2"/>
<proteinExistence type="predicted"/>
<organism evidence="1 2">
    <name type="scientific">Uabimicrobium amorphum</name>
    <dbReference type="NCBI Taxonomy" id="2596890"/>
    <lineage>
        <taxon>Bacteria</taxon>
        <taxon>Pseudomonadati</taxon>
        <taxon>Planctomycetota</taxon>
        <taxon>Candidatus Uabimicrobiia</taxon>
        <taxon>Candidatus Uabimicrobiales</taxon>
        <taxon>Candidatus Uabimicrobiaceae</taxon>
        <taxon>Candidatus Uabimicrobium</taxon>
    </lineage>
</organism>
<dbReference type="AlphaFoldDB" id="A0A5S9ILM6"/>
<dbReference type="InterPro" id="IPR011009">
    <property type="entry name" value="Kinase-like_dom_sf"/>
</dbReference>
<sequence>MSKLFVNEKFDLGIDIVDVEQVDSLASQGQIFIEAGRVVISKLQLGNVKCFIKKYSYTPNYRFLGRPSYTFREKHSFDCFSEMGIPHPEVIFCAENRQFGRLRWAIIGMQEIEESQNLIPFFIECKDPILRQNLILRLAEMTALMCNRRFSHGGWRMRNILIDKNHQLFCVDCPKGHFKKAPVGRSLDFDLLGIFRDFMQMCSEEEKIFFVEEYCKRTNKNAAFWKEHIAEMCLKKFKRINPLVPGQTVIC</sequence>
<dbReference type="SUPFAM" id="SSF56112">
    <property type="entry name" value="Protein kinase-like (PK-like)"/>
    <property type="match status" value="1"/>
</dbReference>
<keyword evidence="2" id="KW-1185">Reference proteome</keyword>
<dbReference type="EMBL" id="AP019860">
    <property type="protein sequence ID" value="BBM84168.1"/>
    <property type="molecule type" value="Genomic_DNA"/>
</dbReference>